<sequence length="82" mass="8823">MDEKSRQASTSSLSNSAVLSFQDLLHIGRCDAAGDYFSLSITRQDQSICIQLTTADAQPVTYKAIISGHDSIDIGSLLFVAQ</sequence>
<keyword evidence="2" id="KW-1185">Reference proteome</keyword>
<dbReference type="RefSeq" id="WP_256616881.1">
    <property type="nucleotide sequence ID" value="NZ_JANIBK010000164.1"/>
</dbReference>
<reference evidence="1 2" key="1">
    <citation type="submission" date="2022-07" db="EMBL/GenBank/DDBJ databases">
        <title>Methylomonas rivi sp. nov., Methylomonas rosea sp. nov., Methylomonas aureus sp. nov. and Methylomonas subterranea sp. nov., four novel methanotrophs isolated from a freshwater creek and the deep terrestrial subsurface.</title>
        <authorList>
            <person name="Abin C."/>
            <person name="Sankaranarayanan K."/>
            <person name="Garner C."/>
            <person name="Sindelar R."/>
            <person name="Kotary K."/>
            <person name="Garner R."/>
            <person name="Barclay S."/>
            <person name="Lawson P."/>
            <person name="Krumholz L."/>
        </authorList>
    </citation>
    <scope>NUCLEOTIDE SEQUENCE [LARGE SCALE GENOMIC DNA]</scope>
    <source>
        <strain evidence="1 2">WSC-6</strain>
    </source>
</reference>
<evidence type="ECO:0000313" key="2">
    <source>
        <dbReference type="Proteomes" id="UP001524586"/>
    </source>
</evidence>
<proteinExistence type="predicted"/>
<evidence type="ECO:0000313" key="1">
    <source>
        <dbReference type="EMBL" id="MCQ8130456.1"/>
    </source>
</evidence>
<dbReference type="EMBL" id="JANIBK010000164">
    <property type="protein sequence ID" value="MCQ8130456.1"/>
    <property type="molecule type" value="Genomic_DNA"/>
</dbReference>
<organism evidence="1 2">
    <name type="scientific">Methylomonas rivi</name>
    <dbReference type="NCBI Taxonomy" id="2952226"/>
    <lineage>
        <taxon>Bacteria</taxon>
        <taxon>Pseudomonadati</taxon>
        <taxon>Pseudomonadota</taxon>
        <taxon>Gammaproteobacteria</taxon>
        <taxon>Methylococcales</taxon>
        <taxon>Methylococcaceae</taxon>
        <taxon>Methylomonas</taxon>
    </lineage>
</organism>
<evidence type="ECO:0008006" key="3">
    <source>
        <dbReference type="Google" id="ProtNLM"/>
    </source>
</evidence>
<gene>
    <name evidence="1" type="ORF">NP596_18500</name>
</gene>
<protein>
    <recommendedName>
        <fullName evidence="3">Nucleoplasmin-like domain-containing protein</fullName>
    </recommendedName>
</protein>
<name>A0ABT1U9C1_9GAMM</name>
<dbReference type="Proteomes" id="UP001524586">
    <property type="component" value="Unassembled WGS sequence"/>
</dbReference>
<accession>A0ABT1U9C1</accession>
<comment type="caution">
    <text evidence="1">The sequence shown here is derived from an EMBL/GenBank/DDBJ whole genome shotgun (WGS) entry which is preliminary data.</text>
</comment>